<protein>
    <submittedName>
        <fullName evidence="1">Uncharacterized protein</fullName>
    </submittedName>
</protein>
<reference evidence="1 2" key="1">
    <citation type="submission" date="2024-07" db="EMBL/GenBank/DDBJ databases">
        <title>Active virus-host system and metabolic interactions in a Lokiarchaeon culture.</title>
        <authorList>
            <person name="Ponce Toledo R.I."/>
            <person name="Rodrigues Oliveira T."/>
            <person name="Schleper C."/>
        </authorList>
    </citation>
    <scope>NUCLEOTIDE SEQUENCE [LARGE SCALE GENOMIC DNA]</scope>
    <source>
        <strain evidence="1 2">B35</strain>
    </source>
</reference>
<evidence type="ECO:0000313" key="2">
    <source>
        <dbReference type="Proteomes" id="UP001568358"/>
    </source>
</evidence>
<name>A0ABV4JU84_9BACT</name>
<proteinExistence type="predicted"/>
<accession>A0ABV4JU84</accession>
<keyword evidence="2" id="KW-1185">Reference proteome</keyword>
<comment type="caution">
    <text evidence="1">The sequence shown here is derived from an EMBL/GenBank/DDBJ whole genome shotgun (WGS) entry which is preliminary data.</text>
</comment>
<evidence type="ECO:0000313" key="1">
    <source>
        <dbReference type="EMBL" id="MEZ6854304.1"/>
    </source>
</evidence>
<dbReference type="EMBL" id="JBFSOO010000009">
    <property type="protein sequence ID" value="MEZ6854304.1"/>
    <property type="molecule type" value="Genomic_DNA"/>
</dbReference>
<sequence length="47" mass="5246">MEPCQGRMSESAINEILTNELDSTPDEVGYLTIRPPLKEVQLSKSPQ</sequence>
<gene>
    <name evidence="1" type="ORF">AB2Z07_12325</name>
</gene>
<dbReference type="Proteomes" id="UP001568358">
    <property type="component" value="Unassembled WGS sequence"/>
</dbReference>
<organism evidence="1 2">
    <name type="scientific">Halodesulfovibrio aestuarii</name>
    <dbReference type="NCBI Taxonomy" id="126333"/>
    <lineage>
        <taxon>Bacteria</taxon>
        <taxon>Pseudomonadati</taxon>
        <taxon>Thermodesulfobacteriota</taxon>
        <taxon>Desulfovibrionia</taxon>
        <taxon>Desulfovibrionales</taxon>
        <taxon>Desulfovibrionaceae</taxon>
        <taxon>Halodesulfovibrio</taxon>
    </lineage>
</organism>
<dbReference type="RefSeq" id="WP_371150808.1">
    <property type="nucleotide sequence ID" value="NZ_JBFSOO010000009.1"/>
</dbReference>